<feature type="compositionally biased region" description="Low complexity" evidence="1">
    <location>
        <begin position="102"/>
        <end position="113"/>
    </location>
</feature>
<reference evidence="3" key="1">
    <citation type="submission" date="2020-06" db="EMBL/GenBank/DDBJ databases">
        <title>A dish full of viruses: viral metagenomics in chicken, pork and beef from Brazil.</title>
        <authorList>
            <person name="Cibulski S.P."/>
            <person name="Mayer F.Q."/>
            <person name="Roehe P.M."/>
        </authorList>
    </citation>
    <scope>NUCLEOTIDE SEQUENCE</scope>
    <source>
        <strain evidence="3">TTSuV k2a pork 298</strain>
    </source>
</reference>
<feature type="domain" description="Hepatitis TT virus Orf2/Gyrovirus Vp2 N-terminal" evidence="2">
    <location>
        <begin position="2"/>
        <end position="43"/>
    </location>
</feature>
<name>A0A7G8LIX0_9VIRU</name>
<feature type="region of interest" description="Disordered" evidence="1">
    <location>
        <begin position="70"/>
        <end position="113"/>
    </location>
</feature>
<organism evidence="3">
    <name type="scientific">Torque teno sus virus k2a</name>
    <dbReference type="NCBI Taxonomy" id="1968861"/>
    <lineage>
        <taxon>Viruses</taxon>
        <taxon>Monodnaviria</taxon>
        <taxon>Shotokuvirae</taxon>
        <taxon>Commensaviricota</taxon>
        <taxon>Cardeaviricetes</taxon>
        <taxon>Sanitavirales</taxon>
        <taxon>Anelloviridae</taxon>
        <taxon>Kappatorquevirus</taxon>
        <taxon>Kappatorquevirus suidak2a</taxon>
    </lineage>
</organism>
<evidence type="ECO:0000259" key="2">
    <source>
        <dbReference type="Pfam" id="PF02957"/>
    </source>
</evidence>
<feature type="compositionally biased region" description="Low complexity" evidence="1">
    <location>
        <begin position="184"/>
        <end position="199"/>
    </location>
</feature>
<dbReference type="EMBL" id="MT671966">
    <property type="protein sequence ID" value="QNJ57192.1"/>
    <property type="molecule type" value="Genomic_DNA"/>
</dbReference>
<evidence type="ECO:0000256" key="1">
    <source>
        <dbReference type="SAM" id="MobiDB-lite"/>
    </source>
</evidence>
<feature type="compositionally biased region" description="Polar residues" evidence="1">
    <location>
        <begin position="126"/>
        <end position="135"/>
    </location>
</feature>
<protein>
    <submittedName>
        <fullName evidence="3">ORF3</fullName>
    </submittedName>
</protein>
<dbReference type="InterPro" id="IPR004118">
    <property type="entry name" value="HEV_TT_vir_Orf2/Gyrovir_Vp2_N"/>
</dbReference>
<evidence type="ECO:0000313" key="3">
    <source>
        <dbReference type="EMBL" id="QNJ57192.1"/>
    </source>
</evidence>
<proteinExistence type="predicted"/>
<feature type="compositionally biased region" description="Basic residues" evidence="1">
    <location>
        <begin position="136"/>
        <end position="153"/>
    </location>
</feature>
<feature type="region of interest" description="Disordered" evidence="1">
    <location>
        <begin position="126"/>
        <end position="199"/>
    </location>
</feature>
<sequence length="199" mass="21245">MEERWLTVAYAAHGLFCTCSKPKDHLEQCLSTAVADAEGRRGGDAGGSGDVTFDIGIDALIAAADISGEAMEPKGSKQTSETPAPSHAPINPGTHLIPGYKTPPRYTTPLLTPGSMTVTGLLEQILSKSSSNSPQRARRRRKHTHTLGRKARKSPTPTKTKRALSLLRAAVPATKKRKKRDPESSSPASDDSSSTSSEW</sequence>
<accession>A0A7G8LIX0</accession>
<dbReference type="Pfam" id="PF02957">
    <property type="entry name" value="TT_ORF2-like"/>
    <property type="match status" value="1"/>
</dbReference>